<evidence type="ECO:0000256" key="2">
    <source>
        <dbReference type="ARBA" id="ARBA00022475"/>
    </source>
</evidence>
<dbReference type="AlphaFoldDB" id="A0A173S1W3"/>
<accession>A0A173S1W3</accession>
<feature type="transmembrane region" description="Helical" evidence="6">
    <location>
        <begin position="226"/>
        <end position="250"/>
    </location>
</feature>
<dbReference type="PIRSF" id="PIRSF018968">
    <property type="entry name" value="ABC_permease_BceB"/>
    <property type="match status" value="1"/>
</dbReference>
<dbReference type="RefSeq" id="WP_055156040.1">
    <property type="nucleotide sequence ID" value="NZ_CYXR01000006.1"/>
</dbReference>
<keyword evidence="3 6" id="KW-0812">Transmembrane</keyword>
<feature type="domain" description="ABC3 transporter permease C-terminal" evidence="7">
    <location>
        <begin position="65"/>
        <end position="178"/>
    </location>
</feature>
<dbReference type="InterPro" id="IPR003838">
    <property type="entry name" value="ABC3_permease_C"/>
</dbReference>
<dbReference type="PANTHER" id="PTHR46795:SF3">
    <property type="entry name" value="ABC TRANSPORTER PERMEASE"/>
    <property type="match status" value="1"/>
</dbReference>
<evidence type="ECO:0000256" key="1">
    <source>
        <dbReference type="ARBA" id="ARBA00004651"/>
    </source>
</evidence>
<feature type="transmembrane region" description="Helical" evidence="6">
    <location>
        <begin position="51"/>
        <end position="74"/>
    </location>
</feature>
<evidence type="ECO:0000256" key="5">
    <source>
        <dbReference type="ARBA" id="ARBA00023136"/>
    </source>
</evidence>
<proteinExistence type="inferred from homology"/>
<feature type="transmembrane region" description="Helical" evidence="6">
    <location>
        <begin position="525"/>
        <end position="552"/>
    </location>
</feature>
<name>A0A173S1W3_9FIRM</name>
<evidence type="ECO:0000313" key="8">
    <source>
        <dbReference type="EMBL" id="CUM84302.1"/>
    </source>
</evidence>
<keyword evidence="2 6" id="KW-1003">Cell membrane</keyword>
<evidence type="ECO:0000259" key="7">
    <source>
        <dbReference type="Pfam" id="PF02687"/>
    </source>
</evidence>
<keyword evidence="4 6" id="KW-1133">Transmembrane helix</keyword>
<dbReference type="EMBL" id="CYXR01000006">
    <property type="protein sequence ID" value="CUM84302.1"/>
    <property type="molecule type" value="Genomic_DNA"/>
</dbReference>
<evidence type="ECO:0000256" key="4">
    <source>
        <dbReference type="ARBA" id="ARBA00022989"/>
    </source>
</evidence>
<feature type="transmembrane region" description="Helical" evidence="6">
    <location>
        <begin position="622"/>
        <end position="644"/>
    </location>
</feature>
<feature type="transmembrane region" description="Helical" evidence="6">
    <location>
        <begin position="151"/>
        <end position="172"/>
    </location>
</feature>
<evidence type="ECO:0000256" key="3">
    <source>
        <dbReference type="ARBA" id="ARBA00022692"/>
    </source>
</evidence>
<protein>
    <submittedName>
        <fullName evidence="8">FtsX-like permease family</fullName>
    </submittedName>
</protein>
<keyword evidence="6" id="KW-0813">Transport</keyword>
<dbReference type="InterPro" id="IPR052536">
    <property type="entry name" value="ABC-4_Integral_Memb_Prot"/>
</dbReference>
<evidence type="ECO:0000313" key="9">
    <source>
        <dbReference type="Proteomes" id="UP000095727"/>
    </source>
</evidence>
<dbReference type="GO" id="GO:0055085">
    <property type="term" value="P:transmembrane transport"/>
    <property type="evidence" value="ECO:0007669"/>
    <property type="project" value="UniProtKB-UniRule"/>
</dbReference>
<dbReference type="Pfam" id="PF02687">
    <property type="entry name" value="FtsX"/>
    <property type="match status" value="1"/>
</dbReference>
<feature type="transmembrane region" description="Helical" evidence="6">
    <location>
        <begin position="586"/>
        <end position="616"/>
    </location>
</feature>
<feature type="transmembrane region" description="Helical" evidence="6">
    <location>
        <begin position="103"/>
        <end position="131"/>
    </location>
</feature>
<keyword evidence="5 6" id="KW-0472">Membrane</keyword>
<gene>
    <name evidence="8" type="ORF">ERS852574_01059</name>
</gene>
<sequence length="654" mass="74910">MNRSIYTKLAISNLKNNRKSYIPYVLTAILTVMMYYMMANLAANSPMNQEALQIILSLSVHVIEIFALIFLFYTNSFLIKRRKREIGVYHILGMGKPQLAKMLVIETVVTGAVSILGGIFFGTALAKLMYALLKRMIHYDDKLAFRMSWEIAGNTVLFFTLIFALTLIYNLLQIRLANPIELLHAGSQGEREPKTKWLLTVAGIIFLGIGYYIAITTKEPLKALQLFFVAVICVIIGTYALFTAGSIAFLKLLRKNKNFYYKTKHFISVSGMLYRMKQNAVGLSNICVLSTMVLVTISSTVSLYIGKEDVLRTRYPQEVYITNSVSDDAENQKLHDMVEKICRDNQVEITDEKSWHMAELVKIKNGEEYTSAMIKDYSSSDVVFFDVIRLADYNKLTGERLELGDKEAILFTNGENYGKDTIRIDEETWMVKKELDTAPFGKKSDSNTENVYYMIVSDEKEFMKDYLEKYQLEAEDKPVKWRESFNLRGSEDQKLKAVKELKAQAESEFEHTGVQGRYLEKETFFGLYGGVFFIGMYLGSLFLMATVLIIYYKQISEGFDDRERYQIMQKVGMSKREVKSSIRSQILMVFFLPLVMAIIHIAVAFPVITKLLSVFYLKNTKLFFGCTAGTVGIFAVFYVIVFVITAKEYYKIVE</sequence>
<comment type="subcellular location">
    <subcellularLocation>
        <location evidence="1 6">Cell membrane</location>
        <topology evidence="1 6">Multi-pass membrane protein</topology>
    </subcellularLocation>
</comment>
<feature type="transmembrane region" description="Helical" evidence="6">
    <location>
        <begin position="21"/>
        <end position="39"/>
    </location>
</feature>
<dbReference type="Proteomes" id="UP000095727">
    <property type="component" value="Unassembled WGS sequence"/>
</dbReference>
<evidence type="ECO:0000256" key="6">
    <source>
        <dbReference type="PIRNR" id="PIRNR018968"/>
    </source>
</evidence>
<dbReference type="InterPro" id="IPR027022">
    <property type="entry name" value="ABC_permease_BceB-typ"/>
</dbReference>
<comment type="similarity">
    <text evidence="6">Belongs to the ABC-4 integral membrane protein family.</text>
</comment>
<dbReference type="PANTHER" id="PTHR46795">
    <property type="entry name" value="ABC TRANSPORTER PERMEASE-RELATED-RELATED"/>
    <property type="match status" value="1"/>
</dbReference>
<organism evidence="8 9">
    <name type="scientific">Coprococcus comes</name>
    <dbReference type="NCBI Taxonomy" id="410072"/>
    <lineage>
        <taxon>Bacteria</taxon>
        <taxon>Bacillati</taxon>
        <taxon>Bacillota</taxon>
        <taxon>Clostridia</taxon>
        <taxon>Lachnospirales</taxon>
        <taxon>Lachnospiraceae</taxon>
        <taxon>Coprococcus</taxon>
    </lineage>
</organism>
<dbReference type="GO" id="GO:0005886">
    <property type="term" value="C:plasma membrane"/>
    <property type="evidence" value="ECO:0007669"/>
    <property type="project" value="UniProtKB-SubCell"/>
</dbReference>
<feature type="transmembrane region" description="Helical" evidence="6">
    <location>
        <begin position="197"/>
        <end position="214"/>
    </location>
</feature>
<reference evidence="8 9" key="1">
    <citation type="submission" date="2015-09" db="EMBL/GenBank/DDBJ databases">
        <authorList>
            <consortium name="Pathogen Informatics"/>
        </authorList>
    </citation>
    <scope>NUCLEOTIDE SEQUENCE [LARGE SCALE GENOMIC DNA]</scope>
    <source>
        <strain evidence="8 9">2789STDY5834962</strain>
    </source>
</reference>
<feature type="transmembrane region" description="Helical" evidence="6">
    <location>
        <begin position="280"/>
        <end position="305"/>
    </location>
</feature>